<proteinExistence type="inferred from homology"/>
<evidence type="ECO:0000259" key="10">
    <source>
        <dbReference type="Pfam" id="PF00496"/>
    </source>
</evidence>
<comment type="subcellular location">
    <subcellularLocation>
        <location evidence="2">Periplasm</location>
    </subcellularLocation>
</comment>
<dbReference type="PANTHER" id="PTHR30290">
    <property type="entry name" value="PERIPLASMIC BINDING COMPONENT OF ABC TRANSPORTER"/>
    <property type="match status" value="1"/>
</dbReference>
<dbReference type="RefSeq" id="WP_175486811.1">
    <property type="nucleotide sequence ID" value="NZ_FNHF01000003.1"/>
</dbReference>
<dbReference type="Gene3D" id="3.10.105.10">
    <property type="entry name" value="Dipeptide-binding Protein, Domain 3"/>
    <property type="match status" value="1"/>
</dbReference>
<dbReference type="Pfam" id="PF00496">
    <property type="entry name" value="SBP_bac_5"/>
    <property type="match status" value="1"/>
</dbReference>
<dbReference type="PANTHER" id="PTHR30290:SF32">
    <property type="entry name" value="GLUTATHIONE-BINDING PROTEIN GSIB"/>
    <property type="match status" value="1"/>
</dbReference>
<evidence type="ECO:0000256" key="4">
    <source>
        <dbReference type="ARBA" id="ARBA00017393"/>
    </source>
</evidence>
<gene>
    <name evidence="11" type="ORF">SAMN05216244_2931</name>
</gene>
<feature type="signal peptide" evidence="9">
    <location>
        <begin position="1"/>
        <end position="22"/>
    </location>
</feature>
<evidence type="ECO:0000256" key="6">
    <source>
        <dbReference type="ARBA" id="ARBA00022729"/>
    </source>
</evidence>
<dbReference type="GO" id="GO:1904680">
    <property type="term" value="F:peptide transmembrane transporter activity"/>
    <property type="evidence" value="ECO:0007669"/>
    <property type="project" value="TreeGrafter"/>
</dbReference>
<accession>A0A1G9U9N8</accession>
<comment type="similarity">
    <text evidence="3">Belongs to the bacterial solute-binding protein 5 family.</text>
</comment>
<dbReference type="PROSITE" id="PS51257">
    <property type="entry name" value="PROKAR_LIPOPROTEIN"/>
    <property type="match status" value="1"/>
</dbReference>
<evidence type="ECO:0000313" key="11">
    <source>
        <dbReference type="EMBL" id="SDM56706.1"/>
    </source>
</evidence>
<keyword evidence="5" id="KW-0813">Transport</keyword>
<keyword evidence="6 9" id="KW-0732">Signal</keyword>
<dbReference type="STRING" id="482461.SAMN05216244_2931"/>
<dbReference type="CDD" id="cd08499">
    <property type="entry name" value="PBP2_Ylib_like"/>
    <property type="match status" value="1"/>
</dbReference>
<keyword evidence="7" id="KW-0574">Periplasm</keyword>
<dbReference type="Proteomes" id="UP000182347">
    <property type="component" value="Unassembled WGS sequence"/>
</dbReference>
<evidence type="ECO:0000256" key="5">
    <source>
        <dbReference type="ARBA" id="ARBA00022448"/>
    </source>
</evidence>
<keyword evidence="12" id="KW-1185">Reference proteome</keyword>
<dbReference type="Gene3D" id="3.90.76.10">
    <property type="entry name" value="Dipeptide-binding Protein, Domain 1"/>
    <property type="match status" value="1"/>
</dbReference>
<feature type="chain" id="PRO_5010277967" description="Glutathione-binding protein GsiB" evidence="9">
    <location>
        <begin position="23"/>
        <end position="532"/>
    </location>
</feature>
<dbReference type="InterPro" id="IPR000914">
    <property type="entry name" value="SBP_5_dom"/>
</dbReference>
<dbReference type="EMBL" id="FNHF01000003">
    <property type="protein sequence ID" value="SDM56706.1"/>
    <property type="molecule type" value="Genomic_DNA"/>
</dbReference>
<dbReference type="GO" id="GO:0042938">
    <property type="term" value="P:dipeptide transport"/>
    <property type="evidence" value="ECO:0007669"/>
    <property type="project" value="TreeGrafter"/>
</dbReference>
<dbReference type="GO" id="GO:0043190">
    <property type="term" value="C:ATP-binding cassette (ABC) transporter complex"/>
    <property type="evidence" value="ECO:0007669"/>
    <property type="project" value="InterPro"/>
</dbReference>
<reference evidence="12" key="1">
    <citation type="submission" date="2016-10" db="EMBL/GenBank/DDBJ databases">
        <authorList>
            <person name="Varghese N."/>
            <person name="Submissions S."/>
        </authorList>
    </citation>
    <scope>NUCLEOTIDE SEQUENCE [LARGE SCALE GENOMIC DNA]</scope>
    <source>
        <strain evidence="12">CGMCC 1.6199</strain>
    </source>
</reference>
<dbReference type="GO" id="GO:0030288">
    <property type="term" value="C:outer membrane-bounded periplasmic space"/>
    <property type="evidence" value="ECO:0007669"/>
    <property type="project" value="TreeGrafter"/>
</dbReference>
<evidence type="ECO:0000256" key="9">
    <source>
        <dbReference type="SAM" id="SignalP"/>
    </source>
</evidence>
<dbReference type="PIRSF" id="PIRSF002741">
    <property type="entry name" value="MppA"/>
    <property type="match status" value="1"/>
</dbReference>
<dbReference type="InterPro" id="IPR039424">
    <property type="entry name" value="SBP_5"/>
</dbReference>
<evidence type="ECO:0000256" key="1">
    <source>
        <dbReference type="ARBA" id="ARBA00003489"/>
    </source>
</evidence>
<evidence type="ECO:0000256" key="2">
    <source>
        <dbReference type="ARBA" id="ARBA00004418"/>
    </source>
</evidence>
<dbReference type="SUPFAM" id="SSF53850">
    <property type="entry name" value="Periplasmic binding protein-like II"/>
    <property type="match status" value="1"/>
</dbReference>
<dbReference type="InterPro" id="IPR030678">
    <property type="entry name" value="Peptide/Ni-bd"/>
</dbReference>
<protein>
    <recommendedName>
        <fullName evidence="4">Glutathione-binding protein GsiB</fullName>
    </recommendedName>
</protein>
<organism evidence="11 12">
    <name type="scientific">Sediminibacillus halophilus</name>
    <dbReference type="NCBI Taxonomy" id="482461"/>
    <lineage>
        <taxon>Bacteria</taxon>
        <taxon>Bacillati</taxon>
        <taxon>Bacillota</taxon>
        <taxon>Bacilli</taxon>
        <taxon>Bacillales</taxon>
        <taxon>Bacillaceae</taxon>
        <taxon>Sediminibacillus</taxon>
    </lineage>
</organism>
<name>A0A1G9U9N8_9BACI</name>
<evidence type="ECO:0000256" key="7">
    <source>
        <dbReference type="ARBA" id="ARBA00022764"/>
    </source>
</evidence>
<sequence>MKKSLFLLFLLVSLLFIVVACSDQESAGETGKGSSDEEVNAEENANESADKEITIAIDQNFVTLDPHNAGDTVSIYGIRSMYEGLVGFDEEMNVVPVLAEDYQVSDDALEYTFQLKEGVTFHDGEPFNAEAVKANFKRIIDDDSLRAHRNVQYIDTVEVLGDYEIKFTLNQPFSAMLNKFAMIPLASPKALDDESKDLGLNPVGTGPFKFEEWNQGDSLVVSKYEGYYENDKTNVEQVTFKPVPENGARAAMLQTGEADFVYPVPQQNAGDFEDVEGVEVTETPSTIARYVSINTFNEPFNDVKVRQAMNYAVDKNAYLQVVKNGFGNPLDSTMSSQTQYYSQQDTYDFDLEKAKELMAEAGYKDGFEAEIWGNTSSETVTGMEFIKQQLSQIGIDVKIQSMEEGTLSDEIYTPATPEEAKVQMWYVSWSPSSGDADGATRSLFSSEYLPPEGANTAYYDNSEVTDWINEANETSDAAEQEEIYKNIQSTVYEEAPWIFLASDVILSGSKTNLEGVYVLPDGSVSIANAKLK</sequence>
<comment type="function">
    <text evidence="1">Part of the ABC transporter complex GsiABCD involved in glutathione import. Binds glutathione.</text>
</comment>
<evidence type="ECO:0000313" key="12">
    <source>
        <dbReference type="Proteomes" id="UP000182347"/>
    </source>
</evidence>
<dbReference type="Gene3D" id="3.40.190.10">
    <property type="entry name" value="Periplasmic binding protein-like II"/>
    <property type="match status" value="1"/>
</dbReference>
<evidence type="ECO:0000256" key="8">
    <source>
        <dbReference type="SAM" id="MobiDB-lite"/>
    </source>
</evidence>
<feature type="compositionally biased region" description="Acidic residues" evidence="8">
    <location>
        <begin position="36"/>
        <end position="45"/>
    </location>
</feature>
<evidence type="ECO:0000256" key="3">
    <source>
        <dbReference type="ARBA" id="ARBA00005695"/>
    </source>
</evidence>
<feature type="domain" description="Solute-binding protein family 5" evidence="10">
    <location>
        <begin position="93"/>
        <end position="446"/>
    </location>
</feature>
<dbReference type="AlphaFoldDB" id="A0A1G9U9N8"/>
<feature type="region of interest" description="Disordered" evidence="8">
    <location>
        <begin position="27"/>
        <end position="48"/>
    </location>
</feature>